<feature type="transmembrane region" description="Helical" evidence="1">
    <location>
        <begin position="153"/>
        <end position="175"/>
    </location>
</feature>
<keyword evidence="3" id="KW-0482">Metalloprotease</keyword>
<feature type="transmembrane region" description="Helical" evidence="1">
    <location>
        <begin position="116"/>
        <end position="132"/>
    </location>
</feature>
<feature type="transmembrane region" description="Helical" evidence="1">
    <location>
        <begin position="253"/>
        <end position="277"/>
    </location>
</feature>
<keyword evidence="1" id="KW-1133">Transmembrane helix</keyword>
<dbReference type="AlphaFoldDB" id="A0A345C1Q0"/>
<dbReference type="PANTHER" id="PTHR39430:SF1">
    <property type="entry name" value="PROTEASE"/>
    <property type="match status" value="1"/>
</dbReference>
<feature type="transmembrane region" description="Helical" evidence="1">
    <location>
        <begin position="81"/>
        <end position="104"/>
    </location>
</feature>
<feature type="transmembrane region" description="Helical" evidence="1">
    <location>
        <begin position="215"/>
        <end position="233"/>
    </location>
</feature>
<dbReference type="Proteomes" id="UP000252100">
    <property type="component" value="Chromosome"/>
</dbReference>
<evidence type="ECO:0000256" key="1">
    <source>
        <dbReference type="SAM" id="Phobius"/>
    </source>
</evidence>
<dbReference type="Pfam" id="PF02517">
    <property type="entry name" value="Rce1-like"/>
    <property type="match status" value="1"/>
</dbReference>
<protein>
    <submittedName>
        <fullName evidence="3">CPBP family intramembrane metalloprotease</fullName>
    </submittedName>
</protein>
<keyword evidence="3" id="KW-0645">Protease</keyword>
<sequence>MKNWFVLLLGAWATATIGIFLAVIAGDISEEQFRITGDGRQIIQATVMSVIIIPIILFLYRRLHKLTGKPNKPAYSFKRSHHFFTGFFLATVLAVISLFTASMIGWIDINQWHAPQYWISALLINMLIAFFYEALPEELALRGFVYDVLKHRFAVWLSIFAQSLVFVFFAFGHHILQVIVGMEPIEIILLSIPSYVLFFVFGIALALIREWTGSLWAAVGFHLGYLVMARFLIMPEEYGAPPIVSYQDTFMYLVGALFMITGIMLGGILLFLLFLLIKRLLRSR</sequence>
<dbReference type="GO" id="GO:0006508">
    <property type="term" value="P:proteolysis"/>
    <property type="evidence" value="ECO:0007669"/>
    <property type="project" value="UniProtKB-KW"/>
</dbReference>
<accession>A0A345C1Q0</accession>
<dbReference type="InterPro" id="IPR003675">
    <property type="entry name" value="Rce1/LyrA-like_dom"/>
</dbReference>
<dbReference type="RefSeq" id="WP_114374672.1">
    <property type="nucleotide sequence ID" value="NZ_CP031092.1"/>
</dbReference>
<dbReference type="GO" id="GO:0004175">
    <property type="term" value="F:endopeptidase activity"/>
    <property type="evidence" value="ECO:0007669"/>
    <property type="project" value="UniProtKB-ARBA"/>
</dbReference>
<dbReference type="GO" id="GO:0008237">
    <property type="term" value="F:metallopeptidase activity"/>
    <property type="evidence" value="ECO:0007669"/>
    <property type="project" value="UniProtKB-KW"/>
</dbReference>
<proteinExistence type="predicted"/>
<organism evidence="3 4">
    <name type="scientific">Salicibibacter kimchii</name>
    <dbReference type="NCBI Taxonomy" id="2099786"/>
    <lineage>
        <taxon>Bacteria</taxon>
        <taxon>Bacillati</taxon>
        <taxon>Bacillota</taxon>
        <taxon>Bacilli</taxon>
        <taxon>Bacillales</taxon>
        <taxon>Bacillaceae</taxon>
        <taxon>Salicibibacter</taxon>
    </lineage>
</organism>
<feature type="transmembrane region" description="Helical" evidence="1">
    <location>
        <begin position="41"/>
        <end position="60"/>
    </location>
</feature>
<dbReference type="KEGG" id="rue:DT065_14755"/>
<dbReference type="PANTHER" id="PTHR39430">
    <property type="entry name" value="MEMBRANE-ASSOCIATED PROTEASE-RELATED"/>
    <property type="match status" value="1"/>
</dbReference>
<keyword evidence="1" id="KW-0472">Membrane</keyword>
<dbReference type="OrthoDB" id="6059004at2"/>
<keyword evidence="1" id="KW-0812">Transmembrane</keyword>
<evidence type="ECO:0000313" key="4">
    <source>
        <dbReference type="Proteomes" id="UP000252100"/>
    </source>
</evidence>
<dbReference type="EMBL" id="CP031092">
    <property type="protein sequence ID" value="AXF57131.1"/>
    <property type="molecule type" value="Genomic_DNA"/>
</dbReference>
<feature type="transmembrane region" description="Helical" evidence="1">
    <location>
        <begin position="187"/>
        <end position="208"/>
    </location>
</feature>
<gene>
    <name evidence="3" type="ORF">DT065_14755</name>
</gene>
<evidence type="ECO:0000259" key="2">
    <source>
        <dbReference type="Pfam" id="PF02517"/>
    </source>
</evidence>
<evidence type="ECO:0000313" key="3">
    <source>
        <dbReference type="EMBL" id="AXF57131.1"/>
    </source>
</evidence>
<keyword evidence="4" id="KW-1185">Reference proteome</keyword>
<keyword evidence="3" id="KW-0378">Hydrolase</keyword>
<dbReference type="GO" id="GO:0080120">
    <property type="term" value="P:CAAX-box protein maturation"/>
    <property type="evidence" value="ECO:0007669"/>
    <property type="project" value="UniProtKB-ARBA"/>
</dbReference>
<reference evidence="3 4" key="1">
    <citation type="journal article" date="2018" name="J. Microbiol.">
        <title>Salicibibacter kimchii gen. nov., sp. nov., a moderately halophilic and alkalitolerant bacterium in the family Bacillaceae, isolated from kimchi.</title>
        <authorList>
            <person name="Jang J.Y."/>
            <person name="Oh Y.J."/>
            <person name="Lim S.K."/>
            <person name="Park H.K."/>
            <person name="Lee C."/>
            <person name="Kim J.Y."/>
            <person name="Lee M.A."/>
            <person name="Choi H.J."/>
        </authorList>
    </citation>
    <scope>NUCLEOTIDE SEQUENCE [LARGE SCALE GENOMIC DNA]</scope>
    <source>
        <strain evidence="3 4">NKC1-1</strain>
    </source>
</reference>
<name>A0A345C1Q0_9BACI</name>
<feature type="domain" description="CAAX prenyl protease 2/Lysostaphin resistance protein A-like" evidence="2">
    <location>
        <begin position="121"/>
        <end position="225"/>
    </location>
</feature>